<protein>
    <submittedName>
        <fullName evidence="17">Uncharacterized protein</fullName>
    </submittedName>
</protein>
<comment type="similarity">
    <text evidence="2">Belongs to the RBOH (TC 5.B.1.3) family.</text>
</comment>
<dbReference type="SUPFAM" id="SSF63380">
    <property type="entry name" value="Riboflavin synthase domain-like"/>
    <property type="match status" value="1"/>
</dbReference>
<dbReference type="Pfam" id="PF08414">
    <property type="entry name" value="NADPH_Ox"/>
    <property type="match status" value="1"/>
</dbReference>
<keyword evidence="9" id="KW-0521">NADP</keyword>
<keyword evidence="10 14" id="KW-1133">Transmembrane helix</keyword>
<dbReference type="InterPro" id="IPR013112">
    <property type="entry name" value="FAD-bd_8"/>
</dbReference>
<dbReference type="Pfam" id="PF08022">
    <property type="entry name" value="FAD_binding_8"/>
    <property type="match status" value="1"/>
</dbReference>
<feature type="compositionally biased region" description="Polar residues" evidence="13">
    <location>
        <begin position="11"/>
        <end position="24"/>
    </location>
</feature>
<evidence type="ECO:0000256" key="11">
    <source>
        <dbReference type="ARBA" id="ARBA00023002"/>
    </source>
</evidence>
<dbReference type="PROSITE" id="PS51384">
    <property type="entry name" value="FAD_FR"/>
    <property type="match status" value="1"/>
</dbReference>
<dbReference type="SUPFAM" id="SSF47473">
    <property type="entry name" value="EF-hand"/>
    <property type="match status" value="1"/>
</dbReference>
<keyword evidence="12 14" id="KW-0472">Membrane</keyword>
<dbReference type="InterPro" id="IPR050369">
    <property type="entry name" value="RBOH/FRE"/>
</dbReference>
<evidence type="ECO:0000256" key="10">
    <source>
        <dbReference type="ARBA" id="ARBA00022989"/>
    </source>
</evidence>
<dbReference type="GO" id="GO:0005509">
    <property type="term" value="F:calcium ion binding"/>
    <property type="evidence" value="ECO:0007669"/>
    <property type="project" value="InterPro"/>
</dbReference>
<evidence type="ECO:0000313" key="18">
    <source>
        <dbReference type="Proteomes" id="UP001054252"/>
    </source>
</evidence>
<proteinExistence type="inferred from homology"/>
<evidence type="ECO:0000256" key="8">
    <source>
        <dbReference type="ARBA" id="ARBA00022837"/>
    </source>
</evidence>
<dbReference type="GO" id="GO:0016174">
    <property type="term" value="F:NAD(P)H oxidase H2O2-forming activity"/>
    <property type="evidence" value="ECO:0007669"/>
    <property type="project" value="TreeGrafter"/>
</dbReference>
<dbReference type="InterPro" id="IPR013623">
    <property type="entry name" value="NADPH_Ox"/>
</dbReference>
<dbReference type="InterPro" id="IPR017938">
    <property type="entry name" value="Riboflavin_synthase-like_b-brl"/>
</dbReference>
<dbReference type="GO" id="GO:0005886">
    <property type="term" value="C:plasma membrane"/>
    <property type="evidence" value="ECO:0007669"/>
    <property type="project" value="TreeGrafter"/>
</dbReference>
<dbReference type="Gene3D" id="2.40.30.10">
    <property type="entry name" value="Translation factors"/>
    <property type="match status" value="1"/>
</dbReference>
<dbReference type="AlphaFoldDB" id="A0AAV5IYA7"/>
<dbReference type="PRINTS" id="PR00466">
    <property type="entry name" value="GP91PHOX"/>
</dbReference>
<dbReference type="PANTHER" id="PTHR11972">
    <property type="entry name" value="NADPH OXIDASE"/>
    <property type="match status" value="1"/>
</dbReference>
<dbReference type="InterPro" id="IPR018247">
    <property type="entry name" value="EF_Hand_1_Ca_BS"/>
</dbReference>
<feature type="transmembrane region" description="Helical" evidence="14">
    <location>
        <begin position="376"/>
        <end position="396"/>
    </location>
</feature>
<keyword evidence="6" id="KW-0479">Metal-binding</keyword>
<feature type="domain" description="EF-hand" evidence="15">
    <location>
        <begin position="252"/>
        <end position="287"/>
    </location>
</feature>
<dbReference type="FunFam" id="1.10.238.10:FF:000049">
    <property type="entry name" value="Respiratory burst oxidase homolog A"/>
    <property type="match status" value="1"/>
</dbReference>
<keyword evidence="8" id="KW-0106">Calcium</keyword>
<reference evidence="17 18" key="1">
    <citation type="journal article" date="2021" name="Commun. Biol.">
        <title>The genome of Shorea leprosula (Dipterocarpaceae) highlights the ecological relevance of drought in aseasonal tropical rainforests.</title>
        <authorList>
            <person name="Ng K.K.S."/>
            <person name="Kobayashi M.J."/>
            <person name="Fawcett J.A."/>
            <person name="Hatakeyama M."/>
            <person name="Paape T."/>
            <person name="Ng C.H."/>
            <person name="Ang C.C."/>
            <person name="Tnah L.H."/>
            <person name="Lee C.T."/>
            <person name="Nishiyama T."/>
            <person name="Sese J."/>
            <person name="O'Brien M.J."/>
            <person name="Copetti D."/>
            <person name="Mohd Noor M.I."/>
            <person name="Ong R.C."/>
            <person name="Putra M."/>
            <person name="Sireger I.Z."/>
            <person name="Indrioko S."/>
            <person name="Kosugi Y."/>
            <person name="Izuno A."/>
            <person name="Isagi Y."/>
            <person name="Lee S.L."/>
            <person name="Shimizu K.K."/>
        </authorList>
    </citation>
    <scope>NUCLEOTIDE SEQUENCE [LARGE SCALE GENOMIC DNA]</scope>
    <source>
        <strain evidence="17">214</strain>
    </source>
</reference>
<comment type="caution">
    <text evidence="17">The sequence shown here is derived from an EMBL/GenBank/DDBJ whole genome shotgun (WGS) entry which is preliminary data.</text>
</comment>
<dbReference type="Gene3D" id="1.10.238.10">
    <property type="entry name" value="EF-hand"/>
    <property type="match status" value="1"/>
</dbReference>
<evidence type="ECO:0000256" key="5">
    <source>
        <dbReference type="ARBA" id="ARBA00022692"/>
    </source>
</evidence>
<dbReference type="FunFam" id="2.40.30.10:FF:000019">
    <property type="entry name" value="Respiratory burst oxidase homolog A"/>
    <property type="match status" value="1"/>
</dbReference>
<evidence type="ECO:0000256" key="4">
    <source>
        <dbReference type="ARBA" id="ARBA00022630"/>
    </source>
</evidence>
<dbReference type="InterPro" id="IPR000778">
    <property type="entry name" value="Cyt_b245_heavy_chain"/>
</dbReference>
<evidence type="ECO:0000256" key="12">
    <source>
        <dbReference type="ARBA" id="ARBA00023136"/>
    </source>
</evidence>
<dbReference type="GO" id="GO:0004601">
    <property type="term" value="F:peroxidase activity"/>
    <property type="evidence" value="ECO:0007669"/>
    <property type="project" value="UniProtKB-KW"/>
</dbReference>
<dbReference type="EMBL" id="BPVZ01000019">
    <property type="protein sequence ID" value="GKV02813.1"/>
    <property type="molecule type" value="Genomic_DNA"/>
</dbReference>
<dbReference type="PANTHER" id="PTHR11972:SF197">
    <property type="entry name" value="RESPIRATORY BURST OXIDASE HOMOLOG PROTEIN D"/>
    <property type="match status" value="1"/>
</dbReference>
<dbReference type="Gene3D" id="3.40.50.80">
    <property type="entry name" value="Nucleotide-binding domain of ferredoxin-NADP reductase (FNR) module"/>
    <property type="match status" value="2"/>
</dbReference>
<dbReference type="PROSITE" id="PS00018">
    <property type="entry name" value="EF_HAND_1"/>
    <property type="match status" value="1"/>
</dbReference>
<dbReference type="CDD" id="cd00051">
    <property type="entry name" value="EFh"/>
    <property type="match status" value="2"/>
</dbReference>
<keyword evidence="11" id="KW-0560">Oxidoreductase</keyword>
<dbReference type="Pfam" id="PF01794">
    <property type="entry name" value="Ferric_reduct"/>
    <property type="match status" value="1"/>
</dbReference>
<dbReference type="Pfam" id="PF08030">
    <property type="entry name" value="NAD_binding_6"/>
    <property type="match status" value="1"/>
</dbReference>
<name>A0AAV5IYA7_9ROSI</name>
<evidence type="ECO:0000256" key="1">
    <source>
        <dbReference type="ARBA" id="ARBA00004141"/>
    </source>
</evidence>
<evidence type="ECO:0000256" key="14">
    <source>
        <dbReference type="SAM" id="Phobius"/>
    </source>
</evidence>
<keyword evidence="5 14" id="KW-0812">Transmembrane</keyword>
<dbReference type="Proteomes" id="UP001054252">
    <property type="component" value="Unassembled WGS sequence"/>
</dbReference>
<gene>
    <name evidence="17" type="ORF">SLEP1_g15203</name>
</gene>
<dbReference type="InterPro" id="IPR039261">
    <property type="entry name" value="FNR_nucleotide-bd"/>
</dbReference>
<dbReference type="InterPro" id="IPR011992">
    <property type="entry name" value="EF-hand-dom_pair"/>
</dbReference>
<feature type="domain" description="FAD-binding FR-type" evidence="16">
    <location>
        <begin position="606"/>
        <end position="731"/>
    </location>
</feature>
<dbReference type="InterPro" id="IPR002048">
    <property type="entry name" value="EF_hand_dom"/>
</dbReference>
<keyword evidence="7" id="KW-0274">FAD</keyword>
<organism evidence="17 18">
    <name type="scientific">Rubroshorea leprosula</name>
    <dbReference type="NCBI Taxonomy" id="152421"/>
    <lineage>
        <taxon>Eukaryota</taxon>
        <taxon>Viridiplantae</taxon>
        <taxon>Streptophyta</taxon>
        <taxon>Embryophyta</taxon>
        <taxon>Tracheophyta</taxon>
        <taxon>Spermatophyta</taxon>
        <taxon>Magnoliopsida</taxon>
        <taxon>eudicotyledons</taxon>
        <taxon>Gunneridae</taxon>
        <taxon>Pentapetalae</taxon>
        <taxon>rosids</taxon>
        <taxon>malvids</taxon>
        <taxon>Malvales</taxon>
        <taxon>Dipterocarpaceae</taxon>
        <taxon>Rubroshorea</taxon>
    </lineage>
</organism>
<dbReference type="InterPro" id="IPR013130">
    <property type="entry name" value="Fe3_Rdtase_TM_dom"/>
</dbReference>
<evidence type="ECO:0000256" key="13">
    <source>
        <dbReference type="SAM" id="MobiDB-lite"/>
    </source>
</evidence>
<dbReference type="SFLD" id="SFLDG01169">
    <property type="entry name" value="NADPH_oxidase_subgroup_(NOX)"/>
    <property type="match status" value="1"/>
</dbReference>
<keyword evidence="18" id="KW-1185">Reference proteome</keyword>
<evidence type="ECO:0000256" key="2">
    <source>
        <dbReference type="ARBA" id="ARBA00007975"/>
    </source>
</evidence>
<evidence type="ECO:0000256" key="3">
    <source>
        <dbReference type="ARBA" id="ARBA00022559"/>
    </source>
</evidence>
<keyword evidence="3" id="KW-0575">Peroxidase</keyword>
<evidence type="ECO:0000256" key="6">
    <source>
        <dbReference type="ARBA" id="ARBA00022723"/>
    </source>
</evidence>
<dbReference type="InterPro" id="IPR013121">
    <property type="entry name" value="Fe_red_NAD-bd_6"/>
</dbReference>
<feature type="transmembrane region" description="Helical" evidence="14">
    <location>
        <begin position="557"/>
        <end position="576"/>
    </location>
</feature>
<dbReference type="PROSITE" id="PS50222">
    <property type="entry name" value="EF_HAND_2"/>
    <property type="match status" value="1"/>
</dbReference>
<accession>A0AAV5IYA7</accession>
<feature type="region of interest" description="Disordered" evidence="13">
    <location>
        <begin position="1"/>
        <end position="45"/>
    </location>
</feature>
<sequence>MRGEDGRGAYSENNSDTESISSDRTAGFSGPLGAPLKQKKGSKKSARFNIPPEMAMTKTNSTGSSVNFNTGADDYVEITLDIRDDSVAVHSVQGAGGVEGEDHELALLAKRTLEGKSSGFGSTLLRNTSAQLRQVSQELKRALSRRPSAARRFDRTKSAASHALKGLKFITTKTGASGNGWSAVEKRFDELTASTNSLLPCSQFGECIGMNKESKEFAGELFAALARRHNVIGDSINKTQLKEFWEQISDESFDSRLQIFFDMVDKDADGRITEEEVREIIGMSASANKLSNIQKQSQEYAALIMEELDPDNAGYIMIHNLEMLLLQVPNQSVRISDSRILSQMLSQKLKPTQETNPIKSWYEEAKYFLMDNWQRVWIMMLWLGILAGLFTYKFLAYKKHPSFHVMGYCVCVAKGGAETLKFNMALILLPVCRNTITWLRNKTKLGVVVPFDDNLNFHKVIALGIIGGLILHAGTHLTCDFPRLLHATQQQYEMYLKDYFNVKPPNYWWFVKGTEGWTGVVMVVLMAIAFTLATPWFRRNKLNLPNFLKKLTGFNAFWYSHHLFVIVYTLLVVHGIELYLTHEWYKKTTWMYLAIPILLYASERLIRAFRSSIKAVKILKVAVYPGNVLTLQMSKPQGFKYKSGQYIFVNCAAVSPFEWHPFSITSAPGDDYVSVHIRTLGDWTRQLKTVFSEVCQPPPAGKSGLLRAEGNSAVSFPKILIDGPYGAPAQDYKKYEVVLLVGLGIGATPMISIVKDIINNMRVEEDEESGNGNRKGSTFNTKKAYFYWVTREQGSFEWFKGIMNEVAEMDERGVIELHNYCTSVYEEGDARSALITMLQSLHHAKNGVDVVSGTRVKSHFAKPNWRQVYKKIALHHQESRIGEFTIHTYPTTTNPNYPTFGFSHFSITSRMCSMYILSFIFEGVFYCGAPALTKELRQLASDFSHKTTTKFDFHKENF</sequence>
<dbReference type="CDD" id="cd06186">
    <property type="entry name" value="NOX_Duox_like_FAD_NADP"/>
    <property type="match status" value="1"/>
</dbReference>
<keyword evidence="4" id="KW-0285">Flavoprotein</keyword>
<evidence type="ECO:0000259" key="15">
    <source>
        <dbReference type="PROSITE" id="PS50222"/>
    </source>
</evidence>
<evidence type="ECO:0000256" key="7">
    <source>
        <dbReference type="ARBA" id="ARBA00022827"/>
    </source>
</evidence>
<dbReference type="InterPro" id="IPR017927">
    <property type="entry name" value="FAD-bd_FR_type"/>
</dbReference>
<feature type="transmembrane region" description="Helical" evidence="14">
    <location>
        <begin position="516"/>
        <end position="537"/>
    </location>
</feature>
<evidence type="ECO:0000313" key="17">
    <source>
        <dbReference type="EMBL" id="GKV02813.1"/>
    </source>
</evidence>
<evidence type="ECO:0000259" key="16">
    <source>
        <dbReference type="PROSITE" id="PS51384"/>
    </source>
</evidence>
<comment type="subcellular location">
    <subcellularLocation>
        <location evidence="1">Membrane</location>
        <topology evidence="1">Multi-pass membrane protein</topology>
    </subcellularLocation>
</comment>
<evidence type="ECO:0000256" key="9">
    <source>
        <dbReference type="ARBA" id="ARBA00022857"/>
    </source>
</evidence>
<dbReference type="SUPFAM" id="SSF52343">
    <property type="entry name" value="Ferredoxin reductase-like, C-terminal NADP-linked domain"/>
    <property type="match status" value="1"/>
</dbReference>